<keyword evidence="2" id="KW-1185">Reference proteome</keyword>
<gene>
    <name evidence="1" type="ORF">CAL19_16055</name>
</gene>
<dbReference type="CDD" id="cd16414">
    <property type="entry name" value="dndB_like"/>
    <property type="match status" value="1"/>
</dbReference>
<evidence type="ECO:0000313" key="2">
    <source>
        <dbReference type="Proteomes" id="UP000216947"/>
    </source>
</evidence>
<reference evidence="2" key="1">
    <citation type="submission" date="2017-05" db="EMBL/GenBank/DDBJ databases">
        <title>Complete and WGS of Bordetella genogroups.</title>
        <authorList>
            <person name="Spilker T."/>
            <person name="Lipuma J."/>
        </authorList>
    </citation>
    <scope>NUCLEOTIDE SEQUENCE [LARGE SCALE GENOMIC DNA]</scope>
    <source>
        <strain evidence="2">AU18089</strain>
    </source>
</reference>
<dbReference type="NCBIfam" id="TIGR03187">
    <property type="entry name" value="DGQHR"/>
    <property type="match status" value="1"/>
</dbReference>
<dbReference type="EMBL" id="NEVK01000008">
    <property type="protein sequence ID" value="OZI16212.1"/>
    <property type="molecule type" value="Genomic_DNA"/>
</dbReference>
<evidence type="ECO:0000313" key="1">
    <source>
        <dbReference type="EMBL" id="OZI16212.1"/>
    </source>
</evidence>
<dbReference type="Pfam" id="PF14072">
    <property type="entry name" value="DndB"/>
    <property type="match status" value="1"/>
</dbReference>
<organism evidence="1 2">
    <name type="scientific">Bordetella genomosp. 7</name>
    <dbReference type="NCBI Taxonomy" id="1416805"/>
    <lineage>
        <taxon>Bacteria</taxon>
        <taxon>Pseudomonadati</taxon>
        <taxon>Pseudomonadota</taxon>
        <taxon>Betaproteobacteria</taxon>
        <taxon>Burkholderiales</taxon>
        <taxon>Alcaligenaceae</taxon>
        <taxon>Bordetella</taxon>
    </lineage>
</organism>
<accession>A0A261QV04</accession>
<dbReference type="InterPro" id="IPR017601">
    <property type="entry name" value="DGQHR-contain_dom"/>
</dbReference>
<dbReference type="InterPro" id="IPR017642">
    <property type="entry name" value="DNA_S_mod_DndB"/>
</dbReference>
<dbReference type="AlphaFoldDB" id="A0A261QV04"/>
<sequence>MKHDPLIIPALRGAIGDWIYYACLMPMVEIGTRVDYAEAIHPDKALSQLIQRSLEGARARHIAEYLTSTKERFFSSLVLATYGGSPDWLEIGNFKSTANQALVESLPESATDSLGFLSLTGMERIFAVDGQHRLAGIKRVINEGVDVSGEQLPVLLVGHKKNAAGLQRTRRLFTTLNKTAKPVHKRDIIALDEDDVMAIIARRLVETNAWFRDPKIAVIASQNIPVANRTCFTTISSLYDTLKVIFTYEIKQRFEKRADQKLQFNRPSDARLDEFYDLAVSYFTALGKTFKPVGSLFSAKDPASVAEVHRGPHGGHLLFRPIGLDIVTKTAVEIAQVHGITLPDAVMRLKRLPTDLARAPYLNVIWDPDRHKVAREKVLAHKLVRYMAGLSVDPAELQSAYGLTLGVDAAKVSLPRRL</sequence>
<dbReference type="Proteomes" id="UP000216947">
    <property type="component" value="Unassembled WGS sequence"/>
</dbReference>
<comment type="caution">
    <text evidence="1">The sequence shown here is derived from an EMBL/GenBank/DDBJ whole genome shotgun (WGS) entry which is preliminary data.</text>
</comment>
<name>A0A261QV04_9BORD</name>
<evidence type="ECO:0008006" key="3">
    <source>
        <dbReference type="Google" id="ProtNLM"/>
    </source>
</evidence>
<dbReference type="RefSeq" id="WP_094797374.1">
    <property type="nucleotide sequence ID" value="NZ_NEVK01000008.1"/>
</dbReference>
<protein>
    <recommendedName>
        <fullName evidence="3">DGQHR domain-containing protein</fullName>
    </recommendedName>
</protein>
<proteinExistence type="predicted"/>